<dbReference type="Proteomes" id="UP000324222">
    <property type="component" value="Unassembled WGS sequence"/>
</dbReference>
<keyword evidence="3" id="KW-1185">Reference proteome</keyword>
<name>A0A5B7EDP2_PORTR</name>
<organism evidence="2 3">
    <name type="scientific">Portunus trituberculatus</name>
    <name type="common">Swimming crab</name>
    <name type="synonym">Neptunus trituberculatus</name>
    <dbReference type="NCBI Taxonomy" id="210409"/>
    <lineage>
        <taxon>Eukaryota</taxon>
        <taxon>Metazoa</taxon>
        <taxon>Ecdysozoa</taxon>
        <taxon>Arthropoda</taxon>
        <taxon>Crustacea</taxon>
        <taxon>Multicrustacea</taxon>
        <taxon>Malacostraca</taxon>
        <taxon>Eumalacostraca</taxon>
        <taxon>Eucarida</taxon>
        <taxon>Decapoda</taxon>
        <taxon>Pleocyemata</taxon>
        <taxon>Brachyura</taxon>
        <taxon>Eubrachyura</taxon>
        <taxon>Portunoidea</taxon>
        <taxon>Portunidae</taxon>
        <taxon>Portuninae</taxon>
        <taxon>Portunus</taxon>
    </lineage>
</organism>
<evidence type="ECO:0000313" key="2">
    <source>
        <dbReference type="EMBL" id="MPC32410.1"/>
    </source>
</evidence>
<evidence type="ECO:0000313" key="3">
    <source>
        <dbReference type="Proteomes" id="UP000324222"/>
    </source>
</evidence>
<feature type="region of interest" description="Disordered" evidence="1">
    <location>
        <begin position="140"/>
        <end position="169"/>
    </location>
</feature>
<proteinExistence type="predicted"/>
<comment type="caution">
    <text evidence="2">The sequence shown here is derived from an EMBL/GenBank/DDBJ whole genome shotgun (WGS) entry which is preliminary data.</text>
</comment>
<feature type="compositionally biased region" description="Acidic residues" evidence="1">
    <location>
        <begin position="74"/>
        <end position="88"/>
    </location>
</feature>
<sequence>MHRSGSYEMDTVLCFSITVGLRILGQICCPRNATSGNPCDPEGRNRTPSDVMSMLLGSDIQENDENEDSDFFIETEESEDSSSDFDSDIGDRDFHKPPHVLPSRNVLDVNHDYSHGSMDEDPRMMAFFDSLVQREVEGWTSNTDLSDDLDDNAPGSGLDDDDTETTTTTTQSSLPHLYKRAYIKCSDAVNFDVAMFEIRGASLSVKATADIMVHDTSSSCNI</sequence>
<accession>A0A5B7EDP2</accession>
<gene>
    <name evidence="2" type="primary">Dcaf5_1</name>
    <name evidence="2" type="ORF">E2C01_025720</name>
</gene>
<reference evidence="2 3" key="1">
    <citation type="submission" date="2019-05" db="EMBL/GenBank/DDBJ databases">
        <title>Another draft genome of Portunus trituberculatus and its Hox gene families provides insights of decapod evolution.</title>
        <authorList>
            <person name="Jeong J.-H."/>
            <person name="Song I."/>
            <person name="Kim S."/>
            <person name="Choi T."/>
            <person name="Kim D."/>
            <person name="Ryu S."/>
            <person name="Kim W."/>
        </authorList>
    </citation>
    <scope>NUCLEOTIDE SEQUENCE [LARGE SCALE GENOMIC DNA]</scope>
    <source>
        <tissue evidence="2">Muscle</tissue>
    </source>
</reference>
<dbReference type="EMBL" id="VSRR010002620">
    <property type="protein sequence ID" value="MPC32410.1"/>
    <property type="molecule type" value="Genomic_DNA"/>
</dbReference>
<dbReference type="AlphaFoldDB" id="A0A5B7EDP2"/>
<evidence type="ECO:0000256" key="1">
    <source>
        <dbReference type="SAM" id="MobiDB-lite"/>
    </source>
</evidence>
<feature type="region of interest" description="Disordered" evidence="1">
    <location>
        <begin position="74"/>
        <end position="99"/>
    </location>
</feature>
<protein>
    <submittedName>
        <fullName evidence="2">DDB1-and CUL4-associated factor 5</fullName>
    </submittedName>
</protein>